<name>A0A7Y6IFC2_9ACTN</name>
<sequence>MSVRLRDRFFALSAGQAPAGEVARYLAEVDATDTEPAATLDGLAISWHPTARFKAVRFVDAERIDEGVRERFARPSEPAPHLAAVFVDPRELSFRTFENIVPLDRWFADVPLELELGEPAELAKDVYAASLRLTDAGRARLEGLDTLGLHVPPLNAATRGGERFIFHSALLAEALTEAVRRAMPGPMLDGFSHVNPVFRCNGFEPGDANFHRHRDTPYYDAARGHVSRYTVLLYLTGGTGEPALDLTGGTALADIESFTCVVFDQRYEHEGAPYRDGRKVFLRTELIFAADTEAAHDPEIGALFGRACYLTGESVFAPELARHADAYYNQVAAAHWNGLAPGPAREPYLHKRFRGVDFVANGYDFWFAKRDGLSLAECAAITLLDYFNCKLGDESFRDVCESAVIEAEDDSWIPAFLRDKGGAAPEPAVAPFDKSLLFPESELPDGVCCPFHDFGAFDPTRFDEIIDLNERAQSFAKAHIMPAPILMLGEDVVLDPEKFLIRGNQIHVLGKESLTPVNFAACWNSGGDPGNYIDVAATVGAEHFLVPPILFSETGGCHHLRFDFFRNGWTVKHRRATVPVPKISALDELDLHELEEGAPQPWLEAVDPDLVAGGSRKHPTPWWAEESALVDELYDHLGDYAYEGYERDEDEEDDDEEE</sequence>
<protein>
    <recommendedName>
        <fullName evidence="3">2OG-Fe(II) oxygenase</fullName>
    </recommendedName>
</protein>
<dbReference type="EMBL" id="JABWGN010000019">
    <property type="protein sequence ID" value="NUW37227.1"/>
    <property type="molecule type" value="Genomic_DNA"/>
</dbReference>
<dbReference type="Proteomes" id="UP000586042">
    <property type="component" value="Unassembled WGS sequence"/>
</dbReference>
<proteinExistence type="predicted"/>
<keyword evidence="2" id="KW-1185">Reference proteome</keyword>
<organism evidence="1 2">
    <name type="scientific">Nonomuraea montanisoli</name>
    <dbReference type="NCBI Taxonomy" id="2741721"/>
    <lineage>
        <taxon>Bacteria</taxon>
        <taxon>Bacillati</taxon>
        <taxon>Actinomycetota</taxon>
        <taxon>Actinomycetes</taxon>
        <taxon>Streptosporangiales</taxon>
        <taxon>Streptosporangiaceae</taxon>
        <taxon>Nonomuraea</taxon>
    </lineage>
</organism>
<reference evidence="1 2" key="1">
    <citation type="submission" date="2020-06" db="EMBL/GenBank/DDBJ databases">
        <title>Nonomuraea sp. SMC257, a novel actinomycete isolated from soil.</title>
        <authorList>
            <person name="Chanama M."/>
        </authorList>
    </citation>
    <scope>NUCLEOTIDE SEQUENCE [LARGE SCALE GENOMIC DNA]</scope>
    <source>
        <strain evidence="1 2">SMC257</strain>
    </source>
</reference>
<evidence type="ECO:0000313" key="2">
    <source>
        <dbReference type="Proteomes" id="UP000586042"/>
    </source>
</evidence>
<evidence type="ECO:0008006" key="3">
    <source>
        <dbReference type="Google" id="ProtNLM"/>
    </source>
</evidence>
<evidence type="ECO:0000313" key="1">
    <source>
        <dbReference type="EMBL" id="NUW37227.1"/>
    </source>
</evidence>
<accession>A0A7Y6IFC2</accession>
<dbReference type="RefSeq" id="WP_175594671.1">
    <property type="nucleotide sequence ID" value="NZ_JABWGN010000019.1"/>
</dbReference>
<gene>
    <name evidence="1" type="ORF">HTZ77_38355</name>
</gene>
<dbReference type="AlphaFoldDB" id="A0A7Y6IFC2"/>
<comment type="caution">
    <text evidence="1">The sequence shown here is derived from an EMBL/GenBank/DDBJ whole genome shotgun (WGS) entry which is preliminary data.</text>
</comment>